<dbReference type="AlphaFoldDB" id="A0A3G6J5B6"/>
<dbReference type="RefSeq" id="WP_123927174.1">
    <property type="nucleotide sequence ID" value="NZ_CP033896.1"/>
</dbReference>
<name>A0A3G6J5B6_9CORY</name>
<evidence type="ECO:0000313" key="2">
    <source>
        <dbReference type="Proteomes" id="UP000269019"/>
    </source>
</evidence>
<dbReference type="EMBL" id="CP033896">
    <property type="protein sequence ID" value="AZA13281.1"/>
    <property type="molecule type" value="Genomic_DNA"/>
</dbReference>
<sequence>MFDFSLPQRQQSPADLLTHHPTADLSTFVQHTSITLADLYRAPGVIAPTATPEEYPDSFTSWRYRCGLASPVDADMVTQTFLLRRLRRLLHIDDGQRAAMYASLLGSTQLAASLSQSQMRAAAMLVGLIFSEEPHEYDNVAYPGTIDAALAMLRSQPDVVAEATSLLSLLPVMNAQPETTEPAPVAAAPSWCGLTLHAHYTAAELYSAISSTPQVSLAHWPETINYFEHEQSTVGMIVTTIDPEAGQLAGNGRVATAISQHQCSLDLGQCVTADTRLGRALADDLTTAPTLLLAAGKPGTVETPSAEYEMLGTITLVESGSVDDAIYTVQVTHPLPQHVCRRWLSCGC</sequence>
<accession>A0A3G6J5B6</accession>
<evidence type="ECO:0000313" key="1">
    <source>
        <dbReference type="EMBL" id="AZA13281.1"/>
    </source>
</evidence>
<dbReference type="KEGG" id="ccho:CCHOA_04360"/>
<gene>
    <name evidence="1" type="ORF">CCHOA_04360</name>
</gene>
<proteinExistence type="predicted"/>
<dbReference type="Proteomes" id="UP000269019">
    <property type="component" value="Chromosome"/>
</dbReference>
<reference evidence="1 2" key="1">
    <citation type="submission" date="2018-11" db="EMBL/GenBank/DDBJ databases">
        <authorList>
            <person name="Kleinhagauer T."/>
            <person name="Glaeser S.P."/>
            <person name="Spergser J."/>
            <person name="Ruckert C."/>
            <person name="Kaempfer P."/>
            <person name="Busse H.-J."/>
        </authorList>
    </citation>
    <scope>NUCLEOTIDE SEQUENCE [LARGE SCALE GENOMIC DNA]</scope>
    <source>
        <strain evidence="1 2">200CH</strain>
    </source>
</reference>
<protein>
    <submittedName>
        <fullName evidence="1">Uncharacterized protein</fullName>
    </submittedName>
</protein>
<keyword evidence="2" id="KW-1185">Reference proteome</keyword>
<organism evidence="1 2">
    <name type="scientific">Corynebacterium choanae</name>
    <dbReference type="NCBI Taxonomy" id="1862358"/>
    <lineage>
        <taxon>Bacteria</taxon>
        <taxon>Bacillati</taxon>
        <taxon>Actinomycetota</taxon>
        <taxon>Actinomycetes</taxon>
        <taxon>Mycobacteriales</taxon>
        <taxon>Corynebacteriaceae</taxon>
        <taxon>Corynebacterium</taxon>
    </lineage>
</organism>